<organism evidence="16 17">
    <name type="scientific">Cyclopterus lumpus</name>
    <name type="common">Lumpsucker</name>
    <dbReference type="NCBI Taxonomy" id="8103"/>
    <lineage>
        <taxon>Eukaryota</taxon>
        <taxon>Metazoa</taxon>
        <taxon>Chordata</taxon>
        <taxon>Craniata</taxon>
        <taxon>Vertebrata</taxon>
        <taxon>Euteleostomi</taxon>
        <taxon>Actinopterygii</taxon>
        <taxon>Neopterygii</taxon>
        <taxon>Teleostei</taxon>
        <taxon>Neoteleostei</taxon>
        <taxon>Acanthomorphata</taxon>
        <taxon>Eupercaria</taxon>
        <taxon>Perciformes</taxon>
        <taxon>Cottioidei</taxon>
        <taxon>Cottales</taxon>
        <taxon>Cyclopteridae</taxon>
        <taxon>Cyclopterus</taxon>
    </lineage>
</organism>
<keyword evidence="12" id="KW-0968">Cytoplasmic vesicle</keyword>
<keyword evidence="17" id="KW-1185">Reference proteome</keyword>
<evidence type="ECO:0000256" key="8">
    <source>
        <dbReference type="ARBA" id="ARBA00022989"/>
    </source>
</evidence>
<proteinExistence type="inferred from homology"/>
<dbReference type="GO" id="GO:0000421">
    <property type="term" value="C:autophagosome membrane"/>
    <property type="evidence" value="ECO:0007669"/>
    <property type="project" value="UniProtKB-SubCell"/>
</dbReference>
<dbReference type="PANTHER" id="PTHR21324:SF3">
    <property type="entry name" value="MODULATOR OF MACROAUTOPHAGY TMEM150B"/>
    <property type="match status" value="1"/>
</dbReference>
<comment type="function">
    <text evidence="13">Modulator of macroautophagy that causes accumulation of autophagosomes under basal conditions and enhances autophagic flux. Represses cell death and promotes long-term clonogenic survival of cells grown in the absence of glucose in a macroautophagy-independent manner. May have some role in extracellular matrix engulfment or growth factor receptor recycling, both of which can modulate cell survival.</text>
</comment>
<dbReference type="InterPro" id="IPR019402">
    <property type="entry name" value="CWH43_N"/>
</dbReference>
<dbReference type="Proteomes" id="UP000694565">
    <property type="component" value="Unplaced"/>
</dbReference>
<reference evidence="16" key="2">
    <citation type="submission" date="2025-09" db="UniProtKB">
        <authorList>
            <consortium name="Ensembl"/>
        </authorList>
    </citation>
    <scope>IDENTIFICATION</scope>
</reference>
<comment type="similarity">
    <text evidence="4">Belongs to the DRAM/TMEM150 family.</text>
</comment>
<keyword evidence="10 14" id="KW-0472">Membrane</keyword>
<evidence type="ECO:0000256" key="13">
    <source>
        <dbReference type="ARBA" id="ARBA00045144"/>
    </source>
</evidence>
<dbReference type="GO" id="GO:0005886">
    <property type="term" value="C:plasma membrane"/>
    <property type="evidence" value="ECO:0007669"/>
    <property type="project" value="UniProtKB-SubCell"/>
</dbReference>
<gene>
    <name evidence="16" type="primary">tmem150b</name>
</gene>
<evidence type="ECO:0000256" key="10">
    <source>
        <dbReference type="ARBA" id="ARBA00023136"/>
    </source>
</evidence>
<name>A0A8C2ZDR5_CYCLU</name>
<keyword evidence="7" id="KW-0967">Endosome</keyword>
<feature type="domain" description="CWH43-like N-terminal" evidence="15">
    <location>
        <begin position="4"/>
        <end position="232"/>
    </location>
</feature>
<dbReference type="Pfam" id="PF10277">
    <property type="entry name" value="Frag1"/>
    <property type="match status" value="1"/>
</dbReference>
<feature type="transmembrane region" description="Helical" evidence="14">
    <location>
        <begin position="148"/>
        <end position="169"/>
    </location>
</feature>
<keyword evidence="11" id="KW-0325">Glycoprotein</keyword>
<evidence type="ECO:0000313" key="17">
    <source>
        <dbReference type="Proteomes" id="UP000694565"/>
    </source>
</evidence>
<dbReference type="GO" id="GO:0010008">
    <property type="term" value="C:endosome membrane"/>
    <property type="evidence" value="ECO:0007669"/>
    <property type="project" value="UniProtKB-SubCell"/>
</dbReference>
<evidence type="ECO:0000256" key="12">
    <source>
        <dbReference type="ARBA" id="ARBA00023329"/>
    </source>
</evidence>
<evidence type="ECO:0000256" key="2">
    <source>
        <dbReference type="ARBA" id="ARBA00004542"/>
    </source>
</evidence>
<evidence type="ECO:0000313" key="16">
    <source>
        <dbReference type="Ensembl" id="ENSCLMP00005025755.1"/>
    </source>
</evidence>
<keyword evidence="6 14" id="KW-0812">Transmembrane</keyword>
<evidence type="ECO:0000256" key="4">
    <source>
        <dbReference type="ARBA" id="ARBA00006565"/>
    </source>
</evidence>
<evidence type="ECO:0000259" key="15">
    <source>
        <dbReference type="Pfam" id="PF10277"/>
    </source>
</evidence>
<keyword evidence="5" id="KW-1003">Cell membrane</keyword>
<feature type="transmembrane region" description="Helical" evidence="14">
    <location>
        <begin position="116"/>
        <end position="136"/>
    </location>
</feature>
<evidence type="ECO:0000256" key="6">
    <source>
        <dbReference type="ARBA" id="ARBA00022692"/>
    </source>
</evidence>
<feature type="transmembrane region" description="Helical" evidence="14">
    <location>
        <begin position="53"/>
        <end position="73"/>
    </location>
</feature>
<dbReference type="Ensembl" id="ENSCLMT00005026906.1">
    <property type="protein sequence ID" value="ENSCLMP00005025755.1"/>
    <property type="gene ID" value="ENSCLMG00005012621.1"/>
</dbReference>
<dbReference type="InterPro" id="IPR050911">
    <property type="entry name" value="DRAM/TMEM150_Autophagy_Mod"/>
</dbReference>
<accession>A0A8C2ZDR5</accession>
<evidence type="ECO:0000256" key="11">
    <source>
        <dbReference type="ARBA" id="ARBA00023180"/>
    </source>
</evidence>
<feature type="transmembrane region" description="Helical" evidence="14">
    <location>
        <begin position="85"/>
        <end position="104"/>
    </location>
</feature>
<dbReference type="GO" id="GO:0006914">
    <property type="term" value="P:autophagy"/>
    <property type="evidence" value="ECO:0007669"/>
    <property type="project" value="UniProtKB-KW"/>
</dbReference>
<keyword evidence="9" id="KW-0072">Autophagy</keyword>
<evidence type="ECO:0000256" key="7">
    <source>
        <dbReference type="ARBA" id="ARBA00022753"/>
    </source>
</evidence>
<dbReference type="PANTHER" id="PTHR21324">
    <property type="entry name" value="FASTING-INDUCIBLE INTEGRAL MEMBRANE PROTEIN TM6P1-RELATED"/>
    <property type="match status" value="1"/>
</dbReference>
<evidence type="ECO:0000256" key="9">
    <source>
        <dbReference type="ARBA" id="ARBA00023006"/>
    </source>
</evidence>
<comment type="subcellular location">
    <subcellularLocation>
        <location evidence="3">Cell membrane</location>
        <topology evidence="3">Multi-pass membrane protein</topology>
    </subcellularLocation>
    <subcellularLocation>
        <location evidence="2">Cytoplasmic vesicle</location>
        <location evidence="2">Autophagosome membrane</location>
        <topology evidence="2">Multi-pass membrane protein</topology>
    </subcellularLocation>
    <subcellularLocation>
        <location evidence="1">Endosome membrane</location>
        <topology evidence="1">Multi-pass membrane protein</topology>
    </subcellularLocation>
</comment>
<dbReference type="GeneTree" id="ENSGT01030000234578"/>
<dbReference type="AlphaFoldDB" id="A0A8C2ZDR5"/>
<sequence length="263" mass="28989">MWMWALLPVCLAVFGTVGIWTVLAVAVSNGSVNLTEGVPYISKCGTYPPQSCLFSQICSISSVLALWIVAIRFQQIRDCGNHGKANAASVVLGFISSIGISIIGNFQQSILKNIHHLGVFLAFFLGLAYFWVQLFLTYRAPPSPDRCWVGPARATCCILCTILVIASILPNDRKLQTERRKRKGRTHTHTHTRTLVVLHNTGSPSWAAVCEWALVMLVFCLFGLFAAEFRHIDCHQLTVQRAALADQRNTASLEVNGYVANAL</sequence>
<reference evidence="16" key="1">
    <citation type="submission" date="2025-08" db="UniProtKB">
        <authorList>
            <consortium name="Ensembl"/>
        </authorList>
    </citation>
    <scope>IDENTIFICATION</scope>
</reference>
<evidence type="ECO:0000256" key="14">
    <source>
        <dbReference type="SAM" id="Phobius"/>
    </source>
</evidence>
<evidence type="ECO:0000256" key="1">
    <source>
        <dbReference type="ARBA" id="ARBA00004337"/>
    </source>
</evidence>
<evidence type="ECO:0000256" key="3">
    <source>
        <dbReference type="ARBA" id="ARBA00004651"/>
    </source>
</evidence>
<keyword evidence="8 14" id="KW-1133">Transmembrane helix</keyword>
<protein>
    <submittedName>
        <fullName evidence="16">Transmembrane protein 150B</fullName>
    </submittedName>
</protein>
<feature type="transmembrane region" description="Helical" evidence="14">
    <location>
        <begin position="206"/>
        <end position="227"/>
    </location>
</feature>
<evidence type="ECO:0000256" key="5">
    <source>
        <dbReference type="ARBA" id="ARBA00022475"/>
    </source>
</evidence>